<keyword evidence="3" id="KW-1185">Reference proteome</keyword>
<accession>A0A2Z7CSZ9</accession>
<feature type="region of interest" description="Disordered" evidence="1">
    <location>
        <begin position="194"/>
        <end position="215"/>
    </location>
</feature>
<dbReference type="EMBL" id="KQ992527">
    <property type="protein sequence ID" value="KZV50191.1"/>
    <property type="molecule type" value="Genomic_DNA"/>
</dbReference>
<sequence length="230" mass="25425">MHAAIPGSTLRGNPHINSKVHFRKKTYSNTSHGEDDSIYETHTPSSKSKVATTSKKRKRKQVNEVDEAIVATINNLADITKVTMNDLVKQLAGTNNLADAQDVVFDALRGMSELSEDEQVIAAQLLFNNHNNMALFKCLNDKGKLSLVRRLLRDCGSLRQSGPPDPRLLRQAALEALTRSARTDSPRRVGRKLIFGDNGRRRRRRRTAGGGGGAWRGEEGRLSLGLGFKL</sequence>
<organism evidence="2 3">
    <name type="scientific">Dorcoceras hygrometricum</name>
    <dbReference type="NCBI Taxonomy" id="472368"/>
    <lineage>
        <taxon>Eukaryota</taxon>
        <taxon>Viridiplantae</taxon>
        <taxon>Streptophyta</taxon>
        <taxon>Embryophyta</taxon>
        <taxon>Tracheophyta</taxon>
        <taxon>Spermatophyta</taxon>
        <taxon>Magnoliopsida</taxon>
        <taxon>eudicotyledons</taxon>
        <taxon>Gunneridae</taxon>
        <taxon>Pentapetalae</taxon>
        <taxon>asterids</taxon>
        <taxon>lamiids</taxon>
        <taxon>Lamiales</taxon>
        <taxon>Gesneriaceae</taxon>
        <taxon>Didymocarpoideae</taxon>
        <taxon>Trichosporeae</taxon>
        <taxon>Loxocarpinae</taxon>
        <taxon>Dorcoceras</taxon>
    </lineage>
</organism>
<feature type="region of interest" description="Disordered" evidence="1">
    <location>
        <begin position="1"/>
        <end position="58"/>
    </location>
</feature>
<protein>
    <submittedName>
        <fullName evidence="2">Uncharacterized protein</fullName>
    </submittedName>
</protein>
<gene>
    <name evidence="2" type="ORF">F511_27581</name>
</gene>
<name>A0A2Z7CSZ9_9LAMI</name>
<reference evidence="2 3" key="1">
    <citation type="journal article" date="2015" name="Proc. Natl. Acad. Sci. U.S.A.">
        <title>The resurrection genome of Boea hygrometrica: A blueprint for survival of dehydration.</title>
        <authorList>
            <person name="Xiao L."/>
            <person name="Yang G."/>
            <person name="Zhang L."/>
            <person name="Yang X."/>
            <person name="Zhao S."/>
            <person name="Ji Z."/>
            <person name="Zhou Q."/>
            <person name="Hu M."/>
            <person name="Wang Y."/>
            <person name="Chen M."/>
            <person name="Xu Y."/>
            <person name="Jin H."/>
            <person name="Xiao X."/>
            <person name="Hu G."/>
            <person name="Bao F."/>
            <person name="Hu Y."/>
            <person name="Wan P."/>
            <person name="Li L."/>
            <person name="Deng X."/>
            <person name="Kuang T."/>
            <person name="Xiang C."/>
            <person name="Zhu J.K."/>
            <person name="Oliver M.J."/>
            <person name="He Y."/>
        </authorList>
    </citation>
    <scope>NUCLEOTIDE SEQUENCE [LARGE SCALE GENOMIC DNA]</scope>
    <source>
        <strain evidence="3">cv. XS01</strain>
    </source>
</reference>
<proteinExistence type="predicted"/>
<evidence type="ECO:0000256" key="1">
    <source>
        <dbReference type="SAM" id="MobiDB-lite"/>
    </source>
</evidence>
<dbReference type="Proteomes" id="UP000250235">
    <property type="component" value="Unassembled WGS sequence"/>
</dbReference>
<dbReference type="AlphaFoldDB" id="A0A2Z7CSZ9"/>
<evidence type="ECO:0000313" key="3">
    <source>
        <dbReference type="Proteomes" id="UP000250235"/>
    </source>
</evidence>
<evidence type="ECO:0000313" key="2">
    <source>
        <dbReference type="EMBL" id="KZV50191.1"/>
    </source>
</evidence>